<dbReference type="AlphaFoldDB" id="A0A498JE06"/>
<dbReference type="PANTHER" id="PTHR37725">
    <property type="match status" value="1"/>
</dbReference>
<reference evidence="1 2" key="1">
    <citation type="submission" date="2018-10" db="EMBL/GenBank/DDBJ databases">
        <title>A high-quality apple genome assembly.</title>
        <authorList>
            <person name="Hu J."/>
        </authorList>
    </citation>
    <scope>NUCLEOTIDE SEQUENCE [LARGE SCALE GENOMIC DNA]</scope>
    <source>
        <strain evidence="2">cv. HFTH1</strain>
        <tissue evidence="1">Young leaf</tissue>
    </source>
</reference>
<protein>
    <submittedName>
        <fullName evidence="1">Uncharacterized protein</fullName>
    </submittedName>
</protein>
<sequence length="236" mass="26688">MEKPEGYPQVDDIATCNEPSSASTSFFGTKNDMSLLESGLLLRNVSDVVDTYNRFQSKSGKSVDPRLLALVEFFRELYFRRFELFNRIFPGVQDKLTIEVPKKLGVVLAQMKSDQTKAHRTMQRSLSIGSPRDFKRRESGMRLQRFKVRTIDVDDVVDQTAKPGVPTAESSNSPTLDECRKYFSVKSELEVSKSIFKEAVVSDGCCYLLVSLAKQCHDLFVNEAIASRRNVHKSQA</sequence>
<comment type="caution">
    <text evidence="1">The sequence shown here is derived from an EMBL/GenBank/DDBJ whole genome shotgun (WGS) entry which is preliminary data.</text>
</comment>
<keyword evidence="2" id="KW-1185">Reference proteome</keyword>
<accession>A0A498JE06</accession>
<dbReference type="EMBL" id="RDQH01000333">
    <property type="protein sequence ID" value="RXH93095.1"/>
    <property type="molecule type" value="Genomic_DNA"/>
</dbReference>
<dbReference type="Proteomes" id="UP000290289">
    <property type="component" value="Chromosome 7"/>
</dbReference>
<proteinExistence type="predicted"/>
<evidence type="ECO:0000313" key="2">
    <source>
        <dbReference type="Proteomes" id="UP000290289"/>
    </source>
</evidence>
<name>A0A498JE06_MALDO</name>
<dbReference type="STRING" id="3750.A0A498JE06"/>
<evidence type="ECO:0000313" key="1">
    <source>
        <dbReference type="EMBL" id="RXH93095.1"/>
    </source>
</evidence>
<organism evidence="1 2">
    <name type="scientific">Malus domestica</name>
    <name type="common">Apple</name>
    <name type="synonym">Pyrus malus</name>
    <dbReference type="NCBI Taxonomy" id="3750"/>
    <lineage>
        <taxon>Eukaryota</taxon>
        <taxon>Viridiplantae</taxon>
        <taxon>Streptophyta</taxon>
        <taxon>Embryophyta</taxon>
        <taxon>Tracheophyta</taxon>
        <taxon>Spermatophyta</taxon>
        <taxon>Magnoliopsida</taxon>
        <taxon>eudicotyledons</taxon>
        <taxon>Gunneridae</taxon>
        <taxon>Pentapetalae</taxon>
        <taxon>rosids</taxon>
        <taxon>fabids</taxon>
        <taxon>Rosales</taxon>
        <taxon>Rosaceae</taxon>
        <taxon>Amygdaloideae</taxon>
        <taxon>Maleae</taxon>
        <taxon>Malus</taxon>
    </lineage>
</organism>
<dbReference type="PANTHER" id="PTHR37725:SF1">
    <property type="match status" value="1"/>
</dbReference>
<gene>
    <name evidence="1" type="ORF">DVH24_013671</name>
</gene>